<protein>
    <submittedName>
        <fullName evidence="1">Uncharacterized protein</fullName>
    </submittedName>
</protein>
<gene>
    <name evidence="1" type="ORF">JF922_04515</name>
</gene>
<dbReference type="RefSeq" id="WP_338199481.1">
    <property type="nucleotide sequence ID" value="NZ_JAEKNR010000054.1"/>
</dbReference>
<dbReference type="Proteomes" id="UP000612893">
    <property type="component" value="Unassembled WGS sequence"/>
</dbReference>
<organism evidence="1 2">
    <name type="scientific">Candidatus Nephthysia bennettiae</name>
    <dbReference type="NCBI Taxonomy" id="3127016"/>
    <lineage>
        <taxon>Bacteria</taxon>
        <taxon>Bacillati</taxon>
        <taxon>Candidatus Dormiibacterota</taxon>
        <taxon>Candidatus Dormibacteria</taxon>
        <taxon>Candidatus Dormibacterales</taxon>
        <taxon>Candidatus Dormibacteraceae</taxon>
        <taxon>Candidatus Nephthysia</taxon>
    </lineage>
</organism>
<comment type="caution">
    <text evidence="1">The sequence shown here is derived from an EMBL/GenBank/DDBJ whole genome shotgun (WGS) entry which is preliminary data.</text>
</comment>
<proteinExistence type="predicted"/>
<reference evidence="1" key="1">
    <citation type="submission" date="2020-10" db="EMBL/GenBank/DDBJ databases">
        <title>Ca. Dormibacterota MAGs.</title>
        <authorList>
            <person name="Montgomery K."/>
        </authorList>
    </citation>
    <scope>NUCLEOTIDE SEQUENCE [LARGE SCALE GENOMIC DNA]</scope>
    <source>
        <strain evidence="1">SC8812_S17_10</strain>
    </source>
</reference>
<name>A0A934N682_9BACT</name>
<keyword evidence="2" id="KW-1185">Reference proteome</keyword>
<dbReference type="AlphaFoldDB" id="A0A934N682"/>
<sequence>MNASGSLPVGMSASWLPRGEQGLNIAPRLSSAKIMNVLKLAQAYPDHHFVFDSPRFDFYASTTYAWLRDAKEVERYARKTIKVSGDPLDDPRRAHWQPSRVSIARVDLAYSLFEQGQLEEAVHEATEAFKPFVRRDALLRAVELDTEVRATYGRTPEGRRFHEQVVAARRSMQPPAGESLYTATCPVTPRA</sequence>
<evidence type="ECO:0000313" key="1">
    <source>
        <dbReference type="EMBL" id="MBJ7597336.1"/>
    </source>
</evidence>
<dbReference type="EMBL" id="JAEKNR010000054">
    <property type="protein sequence ID" value="MBJ7597336.1"/>
    <property type="molecule type" value="Genomic_DNA"/>
</dbReference>
<evidence type="ECO:0000313" key="2">
    <source>
        <dbReference type="Proteomes" id="UP000612893"/>
    </source>
</evidence>
<accession>A0A934N682</accession>